<dbReference type="OrthoDB" id="3350591at2759"/>
<accession>W6QIK0</accession>
<dbReference type="InterPro" id="IPR053204">
    <property type="entry name" value="Oxopyrrolidines_Biosynth-assoc"/>
</dbReference>
<reference evidence="1" key="1">
    <citation type="journal article" date="2014" name="Nat. Commun.">
        <title>Multiple recent horizontal transfers of a large genomic region in cheese making fungi.</title>
        <authorList>
            <person name="Cheeseman K."/>
            <person name="Ropars J."/>
            <person name="Renault P."/>
            <person name="Dupont J."/>
            <person name="Gouzy J."/>
            <person name="Branca A."/>
            <person name="Abraham A.L."/>
            <person name="Ceppi M."/>
            <person name="Conseiller E."/>
            <person name="Debuchy R."/>
            <person name="Malagnac F."/>
            <person name="Goarin A."/>
            <person name="Silar P."/>
            <person name="Lacoste S."/>
            <person name="Sallet E."/>
            <person name="Bensimon A."/>
            <person name="Giraud T."/>
            <person name="Brygoo Y."/>
        </authorList>
    </citation>
    <scope>NUCLEOTIDE SEQUENCE [LARGE SCALE GENOMIC DNA]</scope>
    <source>
        <strain evidence="1">FM164</strain>
    </source>
</reference>
<name>W6QIK0_PENRF</name>
<dbReference type="InterPro" id="IPR022085">
    <property type="entry name" value="OpdG"/>
</dbReference>
<sequence length="173" mass="19650">MADVYDEMLAILQDLFSDRISTQEAVRDLASTTLSVDPPQYGLYNLWSVIVTCACESSGYHDKIVELLVQLSKLPSEDILILYDMQIWKDLPTLGWALRDHRQSVISKIINRDKFTALLMATEEPVFVYLWFTMFTLRDALEIPIGQLLLTHPLEAIPSAAIWISTLGVGIYK</sequence>
<keyword evidence="2" id="KW-1185">Reference proteome</keyword>
<dbReference type="EMBL" id="HG792018">
    <property type="protein sequence ID" value="CDM35821.1"/>
    <property type="molecule type" value="Genomic_DNA"/>
</dbReference>
<protein>
    <submittedName>
        <fullName evidence="1">Uncharacterized protein</fullName>
    </submittedName>
</protein>
<gene>
    <name evidence="1" type="ORF">PROQFM164_S04g000702</name>
</gene>
<organism evidence="1 2">
    <name type="scientific">Penicillium roqueforti (strain FM164)</name>
    <dbReference type="NCBI Taxonomy" id="1365484"/>
    <lineage>
        <taxon>Eukaryota</taxon>
        <taxon>Fungi</taxon>
        <taxon>Dikarya</taxon>
        <taxon>Ascomycota</taxon>
        <taxon>Pezizomycotina</taxon>
        <taxon>Eurotiomycetes</taxon>
        <taxon>Eurotiomycetidae</taxon>
        <taxon>Eurotiales</taxon>
        <taxon>Aspergillaceae</taxon>
        <taxon>Penicillium</taxon>
    </lineage>
</organism>
<dbReference type="Proteomes" id="UP000030686">
    <property type="component" value="Unassembled WGS sequence"/>
</dbReference>
<dbReference type="Pfam" id="PF12311">
    <property type="entry name" value="DUF3632"/>
    <property type="match status" value="1"/>
</dbReference>
<dbReference type="PANTHER" id="PTHR38797">
    <property type="entry name" value="NUCLEAR PORE COMPLEX PROTEIN NUP85-RELATED"/>
    <property type="match status" value="1"/>
</dbReference>
<dbReference type="STRING" id="1365484.W6QIK0"/>
<evidence type="ECO:0000313" key="2">
    <source>
        <dbReference type="Proteomes" id="UP000030686"/>
    </source>
</evidence>
<evidence type="ECO:0000313" key="1">
    <source>
        <dbReference type="EMBL" id="CDM35821.1"/>
    </source>
</evidence>
<proteinExistence type="predicted"/>
<dbReference type="AlphaFoldDB" id="W6QIK0"/>
<dbReference type="PANTHER" id="PTHR38797:SF4">
    <property type="entry name" value="NUCLEAR PORE COMPLEX PROTEIN NUP85"/>
    <property type="match status" value="1"/>
</dbReference>